<organism evidence="1 2">
    <name type="scientific">Crenothrix polyspora</name>
    <dbReference type="NCBI Taxonomy" id="360316"/>
    <lineage>
        <taxon>Bacteria</taxon>
        <taxon>Pseudomonadati</taxon>
        <taxon>Pseudomonadota</taxon>
        <taxon>Gammaproteobacteria</taxon>
        <taxon>Methylococcales</taxon>
        <taxon>Crenotrichaceae</taxon>
        <taxon>Crenothrix</taxon>
    </lineage>
</organism>
<gene>
    <name evidence="1" type="ORF">CRENPOLYSF1_1390001</name>
</gene>
<accession>A0A1R4H1U3</accession>
<dbReference type="AlphaFoldDB" id="A0A1R4H1U3"/>
<reference evidence="2" key="1">
    <citation type="submission" date="2017-02" db="EMBL/GenBank/DDBJ databases">
        <authorList>
            <person name="Daims H."/>
        </authorList>
    </citation>
    <scope>NUCLEOTIDE SEQUENCE [LARGE SCALE GENOMIC DNA]</scope>
</reference>
<dbReference type="EMBL" id="FUKI01000045">
    <property type="protein sequence ID" value="SJM90198.1"/>
    <property type="molecule type" value="Genomic_DNA"/>
</dbReference>
<sequence>MACLIKVFNAFALTACSTMGTKVDPNALASFTKGKTTYSEVITALGEPNQSTVNANGEKILTYSYSKTRMNPATMIPLVGLFVTPADIKSSTVILNFDKNSVLSDYSLSNGQY</sequence>
<protein>
    <recommendedName>
        <fullName evidence="3">Lipoprotein SmpA/OmlA domain-containing protein</fullName>
    </recommendedName>
</protein>
<proteinExistence type="predicted"/>
<dbReference type="Proteomes" id="UP000195667">
    <property type="component" value="Unassembled WGS sequence"/>
</dbReference>
<keyword evidence="2" id="KW-1185">Reference proteome</keyword>
<evidence type="ECO:0000313" key="2">
    <source>
        <dbReference type="Proteomes" id="UP000195667"/>
    </source>
</evidence>
<evidence type="ECO:0008006" key="3">
    <source>
        <dbReference type="Google" id="ProtNLM"/>
    </source>
</evidence>
<evidence type="ECO:0000313" key="1">
    <source>
        <dbReference type="EMBL" id="SJM90198.1"/>
    </source>
</evidence>
<name>A0A1R4H1U3_9GAMM</name>
<dbReference type="OrthoDB" id="7064099at2"/>